<dbReference type="CDD" id="cd19088">
    <property type="entry name" value="AKR_AKR13B1"/>
    <property type="match status" value="1"/>
</dbReference>
<keyword evidence="4" id="KW-1185">Reference proteome</keyword>
<evidence type="ECO:0000259" key="2">
    <source>
        <dbReference type="Pfam" id="PF00248"/>
    </source>
</evidence>
<dbReference type="RefSeq" id="WP_344540242.1">
    <property type="nucleotide sequence ID" value="NZ_BAAATD010000002.1"/>
</dbReference>
<evidence type="ECO:0000313" key="4">
    <source>
        <dbReference type="Proteomes" id="UP001501509"/>
    </source>
</evidence>
<organism evidence="3 4">
    <name type="scientific">Actinomadura fulvescens</name>
    <dbReference type="NCBI Taxonomy" id="46160"/>
    <lineage>
        <taxon>Bacteria</taxon>
        <taxon>Bacillati</taxon>
        <taxon>Actinomycetota</taxon>
        <taxon>Actinomycetes</taxon>
        <taxon>Streptosporangiales</taxon>
        <taxon>Thermomonosporaceae</taxon>
        <taxon>Actinomadura</taxon>
    </lineage>
</organism>
<reference evidence="4" key="1">
    <citation type="journal article" date="2019" name="Int. J. Syst. Evol. Microbiol.">
        <title>The Global Catalogue of Microorganisms (GCM) 10K type strain sequencing project: providing services to taxonomists for standard genome sequencing and annotation.</title>
        <authorList>
            <consortium name="The Broad Institute Genomics Platform"/>
            <consortium name="The Broad Institute Genome Sequencing Center for Infectious Disease"/>
            <person name="Wu L."/>
            <person name="Ma J."/>
        </authorList>
    </citation>
    <scope>NUCLEOTIDE SEQUENCE [LARGE SCALE GENOMIC DNA]</scope>
    <source>
        <strain evidence="4">JCM 6833</strain>
    </source>
</reference>
<dbReference type="InterPro" id="IPR020471">
    <property type="entry name" value="AKR"/>
</dbReference>
<evidence type="ECO:0000256" key="1">
    <source>
        <dbReference type="ARBA" id="ARBA00023002"/>
    </source>
</evidence>
<protein>
    <submittedName>
        <fullName evidence="3">Aldo/keto reductase</fullName>
    </submittedName>
</protein>
<comment type="caution">
    <text evidence="3">The sequence shown here is derived from an EMBL/GenBank/DDBJ whole genome shotgun (WGS) entry which is preliminary data.</text>
</comment>
<dbReference type="Pfam" id="PF00248">
    <property type="entry name" value="Aldo_ket_red"/>
    <property type="match status" value="1"/>
</dbReference>
<dbReference type="PRINTS" id="PR00069">
    <property type="entry name" value="ALDKETRDTASE"/>
</dbReference>
<dbReference type="InterPro" id="IPR023210">
    <property type="entry name" value="NADP_OxRdtase_dom"/>
</dbReference>
<dbReference type="Proteomes" id="UP001501509">
    <property type="component" value="Unassembled WGS sequence"/>
</dbReference>
<dbReference type="InterPro" id="IPR050791">
    <property type="entry name" value="Aldo-Keto_reductase"/>
</dbReference>
<evidence type="ECO:0000313" key="3">
    <source>
        <dbReference type="EMBL" id="GAA2589121.1"/>
    </source>
</evidence>
<sequence>MNTNRFTTLGGDLRIARMGFGAMRLPASERGGPPNDRDTGLAVLRRAVELGVNHLDTAAFYFSGELTANGLISAALRPYRDDLVIATKVGPRRGPHDPMPTGRLEPGELRAEVERNLRELGLDRLDLVYLRVGGLGPAPDEPVGARFDVLAGLREEGLIRHLGVSNVTAGQLAEARAIAPVVAVQNRFDVTMPHDTELLEICERDGIVYAPYFPLGGFGLPDDERVARIAGRHGATVAQVLLAGLLALSPVMLAIPGTSSPAHLEENVASADLVLTAEDLAELRAPRREDARQTP</sequence>
<dbReference type="Gene3D" id="3.20.20.100">
    <property type="entry name" value="NADP-dependent oxidoreductase domain"/>
    <property type="match status" value="1"/>
</dbReference>
<dbReference type="EMBL" id="BAAATD010000002">
    <property type="protein sequence ID" value="GAA2589121.1"/>
    <property type="molecule type" value="Genomic_DNA"/>
</dbReference>
<keyword evidence="1" id="KW-0560">Oxidoreductase</keyword>
<accession>A0ABP6C0J0</accession>
<proteinExistence type="predicted"/>
<feature type="domain" description="NADP-dependent oxidoreductase" evidence="2">
    <location>
        <begin position="17"/>
        <end position="284"/>
    </location>
</feature>
<dbReference type="PANTHER" id="PTHR43625:SF40">
    <property type="entry name" value="ALDO-KETO REDUCTASE YAKC [NADP(+)]"/>
    <property type="match status" value="1"/>
</dbReference>
<name>A0ABP6C0J0_9ACTN</name>
<dbReference type="SUPFAM" id="SSF51430">
    <property type="entry name" value="NAD(P)-linked oxidoreductase"/>
    <property type="match status" value="1"/>
</dbReference>
<dbReference type="InterPro" id="IPR036812">
    <property type="entry name" value="NAD(P)_OxRdtase_dom_sf"/>
</dbReference>
<dbReference type="PANTHER" id="PTHR43625">
    <property type="entry name" value="AFLATOXIN B1 ALDEHYDE REDUCTASE"/>
    <property type="match status" value="1"/>
</dbReference>
<gene>
    <name evidence="3" type="ORF">GCM10010411_22530</name>
</gene>